<reference evidence="7" key="1">
    <citation type="journal article" date="2021" name="PeerJ">
        <title>Extensive microbial diversity within the chicken gut microbiome revealed by metagenomics and culture.</title>
        <authorList>
            <person name="Gilroy R."/>
            <person name="Ravi A."/>
            <person name="Getino M."/>
            <person name="Pursley I."/>
            <person name="Horton D.L."/>
            <person name="Alikhan N.F."/>
            <person name="Baker D."/>
            <person name="Gharbi K."/>
            <person name="Hall N."/>
            <person name="Watson M."/>
            <person name="Adriaenssens E.M."/>
            <person name="Foster-Nyarko E."/>
            <person name="Jarju S."/>
            <person name="Secka A."/>
            <person name="Antonio M."/>
            <person name="Oren A."/>
            <person name="Chaudhuri R.R."/>
            <person name="La Ragione R."/>
            <person name="Hildebrand F."/>
            <person name="Pallen M.J."/>
        </authorList>
    </citation>
    <scope>NUCLEOTIDE SEQUENCE</scope>
    <source>
        <strain evidence="7">ChiHecec2B26-446</strain>
    </source>
</reference>
<comment type="similarity">
    <text evidence="1 5">Belongs to the bacterial ribosomal protein bL32 family.</text>
</comment>
<dbReference type="GO" id="GO:0015934">
    <property type="term" value="C:large ribosomal subunit"/>
    <property type="evidence" value="ECO:0007669"/>
    <property type="project" value="InterPro"/>
</dbReference>
<dbReference type="PANTHER" id="PTHR35534">
    <property type="entry name" value="50S RIBOSOMAL PROTEIN L32"/>
    <property type="match status" value="1"/>
</dbReference>
<name>A0A9D1PUX0_9BACT</name>
<dbReference type="GO" id="GO:0006412">
    <property type="term" value="P:translation"/>
    <property type="evidence" value="ECO:0007669"/>
    <property type="project" value="UniProtKB-UniRule"/>
</dbReference>
<dbReference type="GO" id="GO:0003735">
    <property type="term" value="F:structural constituent of ribosome"/>
    <property type="evidence" value="ECO:0007669"/>
    <property type="project" value="InterPro"/>
</dbReference>
<accession>A0A9D1PUX0</accession>
<evidence type="ECO:0000256" key="2">
    <source>
        <dbReference type="ARBA" id="ARBA00022980"/>
    </source>
</evidence>
<evidence type="ECO:0000256" key="3">
    <source>
        <dbReference type="ARBA" id="ARBA00023274"/>
    </source>
</evidence>
<dbReference type="PANTHER" id="PTHR35534:SF1">
    <property type="entry name" value="LARGE RIBOSOMAL SUBUNIT PROTEIN BL32"/>
    <property type="match status" value="1"/>
</dbReference>
<evidence type="ECO:0000256" key="4">
    <source>
        <dbReference type="ARBA" id="ARBA00035178"/>
    </source>
</evidence>
<proteinExistence type="inferred from homology"/>
<feature type="compositionally biased region" description="Basic residues" evidence="6">
    <location>
        <begin position="7"/>
        <end position="19"/>
    </location>
</feature>
<dbReference type="AlphaFoldDB" id="A0A9D1PUX0"/>
<evidence type="ECO:0000256" key="1">
    <source>
        <dbReference type="ARBA" id="ARBA00008560"/>
    </source>
</evidence>
<dbReference type="EMBL" id="DXHV01000035">
    <property type="protein sequence ID" value="HIW00162.1"/>
    <property type="molecule type" value="Genomic_DNA"/>
</dbReference>
<evidence type="ECO:0000256" key="5">
    <source>
        <dbReference type="HAMAP-Rule" id="MF_00340"/>
    </source>
</evidence>
<organism evidence="7 8">
    <name type="scientific">Candidatus Desulfovibrio intestinipullorum</name>
    <dbReference type="NCBI Taxonomy" id="2838536"/>
    <lineage>
        <taxon>Bacteria</taxon>
        <taxon>Pseudomonadati</taxon>
        <taxon>Thermodesulfobacteriota</taxon>
        <taxon>Desulfovibrionia</taxon>
        <taxon>Desulfovibrionales</taxon>
        <taxon>Desulfovibrionaceae</taxon>
        <taxon>Desulfovibrio</taxon>
    </lineage>
</organism>
<protein>
    <recommendedName>
        <fullName evidence="4 5">Large ribosomal subunit protein bL32</fullName>
    </recommendedName>
</protein>
<evidence type="ECO:0000313" key="8">
    <source>
        <dbReference type="Proteomes" id="UP000886752"/>
    </source>
</evidence>
<dbReference type="Pfam" id="PF01783">
    <property type="entry name" value="Ribosomal_L32p"/>
    <property type="match status" value="1"/>
</dbReference>
<sequence>MAVQQNKKSRSRKGMRRSHDRVATPTVIFCSCGAPTVPHSVCPSCKTYNGHKMPEEYEGLKTVLGVN</sequence>
<dbReference type="SUPFAM" id="SSF57829">
    <property type="entry name" value="Zn-binding ribosomal proteins"/>
    <property type="match status" value="1"/>
</dbReference>
<feature type="region of interest" description="Disordered" evidence="6">
    <location>
        <begin position="1"/>
        <end position="21"/>
    </location>
</feature>
<dbReference type="InterPro" id="IPR011332">
    <property type="entry name" value="Ribosomal_zn-bd"/>
</dbReference>
<dbReference type="InterPro" id="IPR002677">
    <property type="entry name" value="Ribosomal_bL32"/>
</dbReference>
<evidence type="ECO:0000313" key="7">
    <source>
        <dbReference type="EMBL" id="HIW00162.1"/>
    </source>
</evidence>
<reference evidence="7" key="2">
    <citation type="submission" date="2021-04" db="EMBL/GenBank/DDBJ databases">
        <authorList>
            <person name="Gilroy R."/>
        </authorList>
    </citation>
    <scope>NUCLEOTIDE SEQUENCE</scope>
    <source>
        <strain evidence="7">ChiHecec2B26-446</strain>
    </source>
</reference>
<dbReference type="NCBIfam" id="TIGR01031">
    <property type="entry name" value="rpmF_bact"/>
    <property type="match status" value="1"/>
</dbReference>
<keyword evidence="2 5" id="KW-0689">Ribosomal protein</keyword>
<evidence type="ECO:0000256" key="6">
    <source>
        <dbReference type="SAM" id="MobiDB-lite"/>
    </source>
</evidence>
<dbReference type="Proteomes" id="UP000886752">
    <property type="component" value="Unassembled WGS sequence"/>
</dbReference>
<dbReference type="InterPro" id="IPR044957">
    <property type="entry name" value="Ribosomal_bL32_bact"/>
</dbReference>
<comment type="caution">
    <text evidence="7">The sequence shown here is derived from an EMBL/GenBank/DDBJ whole genome shotgun (WGS) entry which is preliminary data.</text>
</comment>
<dbReference type="HAMAP" id="MF_00340">
    <property type="entry name" value="Ribosomal_bL32"/>
    <property type="match status" value="1"/>
</dbReference>
<dbReference type="PROSITE" id="PS51257">
    <property type="entry name" value="PROKAR_LIPOPROTEIN"/>
    <property type="match status" value="1"/>
</dbReference>
<gene>
    <name evidence="5 7" type="primary">rpmF</name>
    <name evidence="7" type="ORF">H9894_03110</name>
</gene>
<keyword evidence="3 5" id="KW-0687">Ribonucleoprotein</keyword>